<sequence length="731" mass="83482">MQSLWSRAASARSTCHCVSCLSTATPGLTSRAASAASKRRLRIGNSVTALYTSIFAAAALADAQAKDQRRHEWQEKIAAVKEEVNELVDEEQRLLATISLRRKRRTLFNSILSSRQYSTVARPPPQPPRIVRDSKPKPSLTAGDRSPDDYESRLRDGFETYIDGDEFDTEDLEDLVAESEDSSLTNFCKDDDFGFTQDTFPEWLSYDIVRQKVIRKLAVKQLAIRLLLRPAIAHSYMGLRMNYISDGSVPKLNVAELLHELNLIRHRLRELKTNRDMNIDHLAKDLRVRDIKQMAFETSRLDKEVRRDTQQFLDGTMSLQELLLRLSSNLLQATDPDRPYCLRLMLMAFTKCRQNDLGDLVLKTILPNKFPISSSLLISIVTFYRKSKNLKGFDLFMEMLCGDSYPVDMTSLGYFKRMVINGVEISTPTSQGTNAIIFSTLITACLRFDQPDRADAYQQAARAAGYMDDFTTLFAYLKFYALRHDWEKGVDCLKRALAFIGSSTEHDLHRLERLIVLMVYMCDSCERYDVSEAIILAAVENGFNWRSAQRQLDVKFSFDPHFRRWHVAEDTLPTGAMKKKLLWERYYAFVNTIGEQLNELSLPEDANHARKWHKLMGTYSQEVLSAVLAGRPAKHKKPEKGGQQNLLKTIDVENNKFYNAEVTAKVHHKEIVALKDQVAQLKRMVFDLTKQSALGNSQSSPQDLGQLKDKLRHTNSHILKPNAVNIRYIGN</sequence>
<feature type="coiled-coil region" evidence="1">
    <location>
        <begin position="664"/>
        <end position="691"/>
    </location>
</feature>
<feature type="region of interest" description="Disordered" evidence="2">
    <location>
        <begin position="116"/>
        <end position="150"/>
    </location>
</feature>
<evidence type="ECO:0000313" key="3">
    <source>
        <dbReference type="EMBL" id="KAE8378809.1"/>
    </source>
</evidence>
<proteinExistence type="predicted"/>
<organism evidence="3 4">
    <name type="scientific">Aspergillus bertholletiae</name>
    <dbReference type="NCBI Taxonomy" id="1226010"/>
    <lineage>
        <taxon>Eukaryota</taxon>
        <taxon>Fungi</taxon>
        <taxon>Dikarya</taxon>
        <taxon>Ascomycota</taxon>
        <taxon>Pezizomycotina</taxon>
        <taxon>Eurotiomycetes</taxon>
        <taxon>Eurotiomycetidae</taxon>
        <taxon>Eurotiales</taxon>
        <taxon>Aspergillaceae</taxon>
        <taxon>Aspergillus</taxon>
        <taxon>Aspergillus subgen. Circumdati</taxon>
    </lineage>
</organism>
<feature type="coiled-coil region" evidence="1">
    <location>
        <begin position="63"/>
        <end position="97"/>
    </location>
</feature>
<name>A0A5N7BAM2_9EURO</name>
<dbReference type="Proteomes" id="UP000326198">
    <property type="component" value="Unassembled WGS sequence"/>
</dbReference>
<reference evidence="3 4" key="1">
    <citation type="submission" date="2019-04" db="EMBL/GenBank/DDBJ databases">
        <title>Friends and foes A comparative genomics studyof 23 Aspergillus species from section Flavi.</title>
        <authorList>
            <consortium name="DOE Joint Genome Institute"/>
            <person name="Kjaerbolling I."/>
            <person name="Vesth T."/>
            <person name="Frisvad J.C."/>
            <person name="Nybo J.L."/>
            <person name="Theobald S."/>
            <person name="Kildgaard S."/>
            <person name="Isbrandt T."/>
            <person name="Kuo A."/>
            <person name="Sato A."/>
            <person name="Lyhne E.K."/>
            <person name="Kogle M.E."/>
            <person name="Wiebenga A."/>
            <person name="Kun R.S."/>
            <person name="Lubbers R.J."/>
            <person name="Makela M.R."/>
            <person name="Barry K."/>
            <person name="Chovatia M."/>
            <person name="Clum A."/>
            <person name="Daum C."/>
            <person name="Haridas S."/>
            <person name="He G."/>
            <person name="LaButti K."/>
            <person name="Lipzen A."/>
            <person name="Mondo S."/>
            <person name="Riley R."/>
            <person name="Salamov A."/>
            <person name="Simmons B.A."/>
            <person name="Magnuson J.K."/>
            <person name="Henrissat B."/>
            <person name="Mortensen U.H."/>
            <person name="Larsen T.O."/>
            <person name="Devries R.P."/>
            <person name="Grigoriev I.V."/>
            <person name="Machida M."/>
            <person name="Baker S.E."/>
            <person name="Andersen M.R."/>
        </authorList>
    </citation>
    <scope>NUCLEOTIDE SEQUENCE [LARGE SCALE GENOMIC DNA]</scope>
    <source>
        <strain evidence="3 4">IBT 29228</strain>
    </source>
</reference>
<accession>A0A5N7BAM2</accession>
<keyword evidence="4" id="KW-1185">Reference proteome</keyword>
<evidence type="ECO:0000256" key="1">
    <source>
        <dbReference type="SAM" id="Coils"/>
    </source>
</evidence>
<evidence type="ECO:0000313" key="4">
    <source>
        <dbReference type="Proteomes" id="UP000326198"/>
    </source>
</evidence>
<dbReference type="OrthoDB" id="185373at2759"/>
<keyword evidence="1" id="KW-0175">Coiled coil</keyword>
<evidence type="ECO:0000256" key="2">
    <source>
        <dbReference type="SAM" id="MobiDB-lite"/>
    </source>
</evidence>
<dbReference type="EMBL" id="ML736203">
    <property type="protein sequence ID" value="KAE8378809.1"/>
    <property type="molecule type" value="Genomic_DNA"/>
</dbReference>
<dbReference type="AlphaFoldDB" id="A0A5N7BAM2"/>
<protein>
    <submittedName>
        <fullName evidence="3">Uncharacterized protein</fullName>
    </submittedName>
</protein>
<gene>
    <name evidence="3" type="ORF">BDV26DRAFT_183601</name>
</gene>